<comment type="caution">
    <text evidence="1">The sequence shown here is derived from an EMBL/GenBank/DDBJ whole genome shotgun (WGS) entry which is preliminary data.</text>
</comment>
<dbReference type="Proteomes" id="UP000075260">
    <property type="component" value="Unassembled WGS sequence"/>
</dbReference>
<sequence length="75" mass="7921">MFHDVSSRPRSGLQAGVPRRVELFACPDALGMAGTAEPHVFVDGDDAVGGAGAVRLMVRGAFPEGPLMLPRPFRC</sequence>
<evidence type="ECO:0000313" key="1">
    <source>
        <dbReference type="EMBL" id="KYF68345.1"/>
    </source>
</evidence>
<proteinExistence type="predicted"/>
<reference evidence="1 2" key="1">
    <citation type="submission" date="2014-02" db="EMBL/GenBank/DDBJ databases">
        <title>The small core and large imbalanced accessory genome model reveals a collaborative survival strategy of Sorangium cellulosum strains in nature.</title>
        <authorList>
            <person name="Han K."/>
            <person name="Peng R."/>
            <person name="Blom J."/>
            <person name="Li Y.-Z."/>
        </authorList>
    </citation>
    <scope>NUCLEOTIDE SEQUENCE [LARGE SCALE GENOMIC DNA]</scope>
    <source>
        <strain evidence="1 2">So0008-312</strain>
    </source>
</reference>
<protein>
    <submittedName>
        <fullName evidence="1">Uncharacterized protein</fullName>
    </submittedName>
</protein>
<dbReference type="AlphaFoldDB" id="A0A150QJZ7"/>
<name>A0A150QJZ7_SORCE</name>
<dbReference type="EMBL" id="JEMA01000577">
    <property type="protein sequence ID" value="KYF68345.1"/>
    <property type="molecule type" value="Genomic_DNA"/>
</dbReference>
<evidence type="ECO:0000313" key="2">
    <source>
        <dbReference type="Proteomes" id="UP000075260"/>
    </source>
</evidence>
<accession>A0A150QJZ7</accession>
<gene>
    <name evidence="1" type="ORF">BE15_44805</name>
</gene>
<organism evidence="1 2">
    <name type="scientific">Sorangium cellulosum</name>
    <name type="common">Polyangium cellulosum</name>
    <dbReference type="NCBI Taxonomy" id="56"/>
    <lineage>
        <taxon>Bacteria</taxon>
        <taxon>Pseudomonadati</taxon>
        <taxon>Myxococcota</taxon>
        <taxon>Polyangia</taxon>
        <taxon>Polyangiales</taxon>
        <taxon>Polyangiaceae</taxon>
        <taxon>Sorangium</taxon>
    </lineage>
</organism>